<keyword evidence="3" id="KW-1185">Reference proteome</keyword>
<sequence>MNEAPEQQEPGLSMQEDAILPPLSIQNCFPTTTNELSLTHSPIVAIKTITRDCCHNKCDPTSRLPNPTTPQPPPHHTPTPNPTTPQPSTQPHPTTPRPYRAQSLPNTLPPSPPLLLNHLCAPS</sequence>
<evidence type="ECO:0000256" key="1">
    <source>
        <dbReference type="SAM" id="MobiDB-lite"/>
    </source>
</evidence>
<dbReference type="Proteomes" id="UP001152484">
    <property type="component" value="Unassembled WGS sequence"/>
</dbReference>
<proteinExistence type="predicted"/>
<name>A0A9P0YQQ4_CUSEU</name>
<protein>
    <submittedName>
        <fullName evidence="2">Uncharacterized protein</fullName>
    </submittedName>
</protein>
<gene>
    <name evidence="2" type="ORF">CEURO_LOCUS4592</name>
</gene>
<evidence type="ECO:0000313" key="3">
    <source>
        <dbReference type="Proteomes" id="UP001152484"/>
    </source>
</evidence>
<feature type="compositionally biased region" description="Pro residues" evidence="1">
    <location>
        <begin position="67"/>
        <end position="96"/>
    </location>
</feature>
<organism evidence="2 3">
    <name type="scientific">Cuscuta europaea</name>
    <name type="common">European dodder</name>
    <dbReference type="NCBI Taxonomy" id="41803"/>
    <lineage>
        <taxon>Eukaryota</taxon>
        <taxon>Viridiplantae</taxon>
        <taxon>Streptophyta</taxon>
        <taxon>Embryophyta</taxon>
        <taxon>Tracheophyta</taxon>
        <taxon>Spermatophyta</taxon>
        <taxon>Magnoliopsida</taxon>
        <taxon>eudicotyledons</taxon>
        <taxon>Gunneridae</taxon>
        <taxon>Pentapetalae</taxon>
        <taxon>asterids</taxon>
        <taxon>lamiids</taxon>
        <taxon>Solanales</taxon>
        <taxon>Convolvulaceae</taxon>
        <taxon>Cuscuteae</taxon>
        <taxon>Cuscuta</taxon>
        <taxon>Cuscuta subgen. Cuscuta</taxon>
    </lineage>
</organism>
<feature type="region of interest" description="Disordered" evidence="1">
    <location>
        <begin position="56"/>
        <end position="123"/>
    </location>
</feature>
<dbReference type="AlphaFoldDB" id="A0A9P0YQQ4"/>
<reference evidence="2" key="1">
    <citation type="submission" date="2022-07" db="EMBL/GenBank/DDBJ databases">
        <authorList>
            <person name="Macas J."/>
            <person name="Novak P."/>
            <person name="Neumann P."/>
        </authorList>
    </citation>
    <scope>NUCLEOTIDE SEQUENCE</scope>
</reference>
<dbReference type="EMBL" id="CAMAPE010000008">
    <property type="protein sequence ID" value="CAH9072959.1"/>
    <property type="molecule type" value="Genomic_DNA"/>
</dbReference>
<evidence type="ECO:0000313" key="2">
    <source>
        <dbReference type="EMBL" id="CAH9072959.1"/>
    </source>
</evidence>
<comment type="caution">
    <text evidence="2">The sequence shown here is derived from an EMBL/GenBank/DDBJ whole genome shotgun (WGS) entry which is preliminary data.</text>
</comment>
<accession>A0A9P0YQQ4</accession>